<reference evidence="11 12" key="2">
    <citation type="submission" date="2018-06" db="EMBL/GenBank/DDBJ databases">
        <title>Metagenomic assembly of (sub)arctic Cyanobacteria and their associated microbiome from non-axenic cultures.</title>
        <authorList>
            <person name="Baurain D."/>
        </authorList>
    </citation>
    <scope>NUCLEOTIDE SEQUENCE [LARGE SCALE GENOMIC DNA]</scope>
    <source>
        <strain evidence="11">ULC041bin1</strain>
    </source>
</reference>
<evidence type="ECO:0000313" key="12">
    <source>
        <dbReference type="Proteomes" id="UP000249081"/>
    </source>
</evidence>
<name>A0A2W4Y7D9_9CYAN</name>
<accession>A0A2W4Y7D9</accession>
<dbReference type="InterPro" id="IPR011990">
    <property type="entry name" value="TPR-like_helical_dom_sf"/>
</dbReference>
<keyword evidence="8" id="KW-0505">Motor protein</keyword>
<dbReference type="Pfam" id="PF13424">
    <property type="entry name" value="TPR_12"/>
    <property type="match status" value="2"/>
</dbReference>
<evidence type="ECO:0000256" key="8">
    <source>
        <dbReference type="ARBA" id="ARBA00023175"/>
    </source>
</evidence>
<comment type="similarity">
    <text evidence="2">Belongs to the kinesin light chain family.</text>
</comment>
<keyword evidence="4" id="KW-0493">Microtubule</keyword>
<evidence type="ECO:0000256" key="5">
    <source>
        <dbReference type="ARBA" id="ARBA00022737"/>
    </source>
</evidence>
<dbReference type="Pfam" id="PF13374">
    <property type="entry name" value="TPR_10"/>
    <property type="match status" value="2"/>
</dbReference>
<evidence type="ECO:0000313" key="11">
    <source>
        <dbReference type="EMBL" id="PZO42865.1"/>
    </source>
</evidence>
<dbReference type="Gene3D" id="1.25.40.10">
    <property type="entry name" value="Tetratricopeptide repeat domain"/>
    <property type="match status" value="3"/>
</dbReference>
<organism evidence="11 12">
    <name type="scientific">Shackletoniella antarctica</name>
    <dbReference type="NCBI Taxonomy" id="268115"/>
    <lineage>
        <taxon>Bacteria</taxon>
        <taxon>Bacillati</taxon>
        <taxon>Cyanobacteriota</taxon>
        <taxon>Cyanophyceae</taxon>
        <taxon>Oculatellales</taxon>
        <taxon>Oculatellaceae</taxon>
        <taxon>Shackletoniella</taxon>
    </lineage>
</organism>
<dbReference type="GO" id="GO:0007018">
    <property type="term" value="P:microtubule-based movement"/>
    <property type="evidence" value="ECO:0007669"/>
    <property type="project" value="TreeGrafter"/>
</dbReference>
<dbReference type="PANTHER" id="PTHR45783">
    <property type="entry name" value="KINESIN LIGHT CHAIN"/>
    <property type="match status" value="1"/>
</dbReference>
<evidence type="ECO:0000256" key="3">
    <source>
        <dbReference type="ARBA" id="ARBA00022490"/>
    </source>
</evidence>
<dbReference type="InterPro" id="IPR019734">
    <property type="entry name" value="TPR_rpt"/>
</dbReference>
<dbReference type="InterPro" id="IPR002151">
    <property type="entry name" value="Kinesin_light"/>
</dbReference>
<keyword evidence="5" id="KW-0677">Repeat</keyword>
<dbReference type="Proteomes" id="UP000249081">
    <property type="component" value="Unassembled WGS sequence"/>
</dbReference>
<evidence type="ECO:0000256" key="7">
    <source>
        <dbReference type="ARBA" id="ARBA00023054"/>
    </source>
</evidence>
<keyword evidence="6 10" id="KW-0802">TPR repeat</keyword>
<evidence type="ECO:0000256" key="6">
    <source>
        <dbReference type="ARBA" id="ARBA00022803"/>
    </source>
</evidence>
<reference evidence="12" key="1">
    <citation type="submission" date="2018-04" db="EMBL/GenBank/DDBJ databases">
        <authorList>
            <person name="Cornet L."/>
        </authorList>
    </citation>
    <scope>NUCLEOTIDE SEQUENCE [LARGE SCALE GENOMIC DNA]</scope>
</reference>
<evidence type="ECO:0000256" key="1">
    <source>
        <dbReference type="ARBA" id="ARBA00004245"/>
    </source>
</evidence>
<evidence type="ECO:0000256" key="10">
    <source>
        <dbReference type="PROSITE-ProRule" id="PRU00339"/>
    </source>
</evidence>
<evidence type="ECO:0000256" key="4">
    <source>
        <dbReference type="ARBA" id="ARBA00022701"/>
    </source>
</evidence>
<comment type="subcellular location">
    <subcellularLocation>
        <location evidence="1">Cytoplasm</location>
        <location evidence="1">Cytoskeleton</location>
    </subcellularLocation>
</comment>
<keyword evidence="7" id="KW-0175">Coiled coil</keyword>
<protein>
    <submittedName>
        <fullName evidence="11">Uncharacterized protein</fullName>
    </submittedName>
</protein>
<dbReference type="GO" id="GO:0019894">
    <property type="term" value="F:kinesin binding"/>
    <property type="evidence" value="ECO:0007669"/>
    <property type="project" value="TreeGrafter"/>
</dbReference>
<sequence length="544" mass="63177">MVSIEDLLKQIQAAETEEDRQWILLELQMSQMPNSLVSMLWAAAIPHFFDEKVLSALRPELAGDANRLYDDLKKLTFVEEFPGHGFNIHELTRNVLLERLWGQQQEEFLMLSQRAADYFFELKESAEEDVEFSYHEILNEGVRQTGRLLDRVINWWTYYQIDTIKAALQRFLEHARADRLSCFGQGFSLHLNGLAKSRIANYQEAESLFRQAKKVYMDENLGNRRYETTLLRDLSSSISDQGDPESARLITEEALKISEEQLGEIHLDTAISLNNLAGLYQNLGRYKEAEPLLLRVLEINEVQLGENHLETAYNLNNLASLYRILGRYKEAEPLYLRALKIREEQLGENHPDTANSLNNLASLCQISGRYKEAEPLYLRALKIREEQLGENHPDTANSLNNLATLYQVLGRYKEAEPLYLRALKIKEEQLGENHPETANSLNNLAGLYRKQERFSEAIRLLSKWFSIQRKLQKTASTDYAEQTCTLGKLYEKNHQPREAVEAYEEAISVFRRLLHSKHPRLLILQGELRRLKKRIKNEAKRQKN</sequence>
<keyword evidence="3" id="KW-0963">Cytoplasm</keyword>
<dbReference type="PANTHER" id="PTHR45783:SF3">
    <property type="entry name" value="KINESIN LIGHT CHAIN"/>
    <property type="match status" value="1"/>
</dbReference>
<dbReference type="GO" id="GO:0005737">
    <property type="term" value="C:cytoplasm"/>
    <property type="evidence" value="ECO:0007669"/>
    <property type="project" value="TreeGrafter"/>
</dbReference>
<keyword evidence="9" id="KW-0206">Cytoskeleton</keyword>
<dbReference type="PROSITE" id="PS50005">
    <property type="entry name" value="TPR"/>
    <property type="match status" value="2"/>
</dbReference>
<gene>
    <name evidence="11" type="ORF">DCF17_07720</name>
</gene>
<dbReference type="SMART" id="SM00028">
    <property type="entry name" value="TPR"/>
    <property type="match status" value="6"/>
</dbReference>
<dbReference type="PRINTS" id="PR00381">
    <property type="entry name" value="KINESINLIGHT"/>
</dbReference>
<comment type="caution">
    <text evidence="11">The sequence shown here is derived from an EMBL/GenBank/DDBJ whole genome shotgun (WGS) entry which is preliminary data.</text>
</comment>
<dbReference type="SUPFAM" id="SSF48452">
    <property type="entry name" value="TPR-like"/>
    <property type="match status" value="2"/>
</dbReference>
<dbReference type="GO" id="GO:0005871">
    <property type="term" value="C:kinesin complex"/>
    <property type="evidence" value="ECO:0007669"/>
    <property type="project" value="InterPro"/>
</dbReference>
<dbReference type="GO" id="GO:0005874">
    <property type="term" value="C:microtubule"/>
    <property type="evidence" value="ECO:0007669"/>
    <property type="project" value="UniProtKB-KW"/>
</dbReference>
<feature type="repeat" description="TPR" evidence="10">
    <location>
        <begin position="396"/>
        <end position="429"/>
    </location>
</feature>
<dbReference type="AlphaFoldDB" id="A0A2W4Y7D9"/>
<evidence type="ECO:0000256" key="2">
    <source>
        <dbReference type="ARBA" id="ARBA00009622"/>
    </source>
</evidence>
<proteinExistence type="inferred from homology"/>
<feature type="repeat" description="TPR" evidence="10">
    <location>
        <begin position="312"/>
        <end position="345"/>
    </location>
</feature>
<dbReference type="EMBL" id="QBMN01000040">
    <property type="protein sequence ID" value="PZO42865.1"/>
    <property type="molecule type" value="Genomic_DNA"/>
</dbReference>
<evidence type="ECO:0000256" key="9">
    <source>
        <dbReference type="ARBA" id="ARBA00023212"/>
    </source>
</evidence>